<reference evidence="1 2" key="1">
    <citation type="journal article" date="2021" name="BMC Genomics">
        <title>Datura genome reveals duplications of psychoactive alkaloid biosynthetic genes and high mutation rate following tissue culture.</title>
        <authorList>
            <person name="Rajewski A."/>
            <person name="Carter-House D."/>
            <person name="Stajich J."/>
            <person name="Litt A."/>
        </authorList>
    </citation>
    <scope>NUCLEOTIDE SEQUENCE [LARGE SCALE GENOMIC DNA]</scope>
    <source>
        <strain evidence="1">AR-01</strain>
    </source>
</reference>
<feature type="non-terminal residue" evidence="1">
    <location>
        <position position="100"/>
    </location>
</feature>
<name>A0ABS8T153_DATST</name>
<sequence>MARTRNSNNNAPTTAIVASSIEPERAKKVVMPPVMGEAFNVVKGAKEMFTTFMANQGQRGDQTPPHIGRRDGSMSFRVKEFINLDPPEFYGTKLEQDTIL</sequence>
<keyword evidence="2" id="KW-1185">Reference proteome</keyword>
<dbReference type="Proteomes" id="UP000823775">
    <property type="component" value="Unassembled WGS sequence"/>
</dbReference>
<dbReference type="EMBL" id="JACEIK010000996">
    <property type="protein sequence ID" value="MCD7464818.1"/>
    <property type="molecule type" value="Genomic_DNA"/>
</dbReference>
<evidence type="ECO:0000313" key="1">
    <source>
        <dbReference type="EMBL" id="MCD7464818.1"/>
    </source>
</evidence>
<accession>A0ABS8T153</accession>
<proteinExistence type="predicted"/>
<protein>
    <recommendedName>
        <fullName evidence="3">Reverse transcriptase domain-containing protein</fullName>
    </recommendedName>
</protein>
<evidence type="ECO:0000313" key="2">
    <source>
        <dbReference type="Proteomes" id="UP000823775"/>
    </source>
</evidence>
<gene>
    <name evidence="1" type="ORF">HAX54_053457</name>
</gene>
<evidence type="ECO:0008006" key="3">
    <source>
        <dbReference type="Google" id="ProtNLM"/>
    </source>
</evidence>
<organism evidence="1 2">
    <name type="scientific">Datura stramonium</name>
    <name type="common">Jimsonweed</name>
    <name type="synonym">Common thornapple</name>
    <dbReference type="NCBI Taxonomy" id="4076"/>
    <lineage>
        <taxon>Eukaryota</taxon>
        <taxon>Viridiplantae</taxon>
        <taxon>Streptophyta</taxon>
        <taxon>Embryophyta</taxon>
        <taxon>Tracheophyta</taxon>
        <taxon>Spermatophyta</taxon>
        <taxon>Magnoliopsida</taxon>
        <taxon>eudicotyledons</taxon>
        <taxon>Gunneridae</taxon>
        <taxon>Pentapetalae</taxon>
        <taxon>asterids</taxon>
        <taxon>lamiids</taxon>
        <taxon>Solanales</taxon>
        <taxon>Solanaceae</taxon>
        <taxon>Solanoideae</taxon>
        <taxon>Datureae</taxon>
        <taxon>Datura</taxon>
    </lineage>
</organism>
<comment type="caution">
    <text evidence="1">The sequence shown here is derived from an EMBL/GenBank/DDBJ whole genome shotgun (WGS) entry which is preliminary data.</text>
</comment>